<keyword evidence="11" id="KW-0378">Hydrolase</keyword>
<dbReference type="InterPro" id="IPR012337">
    <property type="entry name" value="RNaseH-like_sf"/>
</dbReference>
<dbReference type="FunFam" id="3.10.10.10:FF:000007">
    <property type="entry name" value="Retrovirus-related Pol polyprotein from transposon 17.6-like Protein"/>
    <property type="match status" value="1"/>
</dbReference>
<keyword evidence="7" id="KW-0808">Transferase</keyword>
<keyword evidence="4" id="KW-0028">Amino-acid biosynthesis</keyword>
<keyword evidence="10" id="KW-0255">Endonuclease</keyword>
<evidence type="ECO:0000256" key="17">
    <source>
        <dbReference type="ARBA" id="ARBA00023027"/>
    </source>
</evidence>
<dbReference type="PANTHER" id="PTHR37984:SF5">
    <property type="entry name" value="PROTEIN NYNRIN-LIKE"/>
    <property type="match status" value="1"/>
</dbReference>
<dbReference type="InterPro" id="IPR022663">
    <property type="entry name" value="DapB_C"/>
</dbReference>
<dbReference type="FunFam" id="3.40.50.720:FF:000264">
    <property type="entry name" value="4-hydroxy-tetrahydrodipicolinate reductase 2 chloroplastic"/>
    <property type="match status" value="1"/>
</dbReference>
<feature type="compositionally biased region" description="Low complexity" evidence="23">
    <location>
        <begin position="238"/>
        <end position="250"/>
    </location>
</feature>
<evidence type="ECO:0000256" key="18">
    <source>
        <dbReference type="ARBA" id="ARBA00023154"/>
    </source>
</evidence>
<comment type="caution">
    <text evidence="25">The sequence shown here is derived from an EMBL/GenBank/DDBJ whole genome shotgun (WGS) entry which is preliminary data.</text>
</comment>
<protein>
    <submittedName>
        <fullName evidence="25">Reverse transcriptase domain-containing protein</fullName>
    </submittedName>
</protein>
<evidence type="ECO:0000256" key="19">
    <source>
        <dbReference type="ARBA" id="ARBA00037922"/>
    </source>
</evidence>
<dbReference type="GO" id="GO:0009507">
    <property type="term" value="C:chloroplast"/>
    <property type="evidence" value="ECO:0007669"/>
    <property type="project" value="UniProtKB-SubCell"/>
</dbReference>
<dbReference type="InterPro" id="IPR000846">
    <property type="entry name" value="DapB_N"/>
</dbReference>
<dbReference type="Pfam" id="PF17921">
    <property type="entry name" value="Integrase_H2C2"/>
    <property type="match status" value="1"/>
</dbReference>
<dbReference type="GO" id="GO:0003676">
    <property type="term" value="F:nucleic acid binding"/>
    <property type="evidence" value="ECO:0007669"/>
    <property type="project" value="InterPro"/>
</dbReference>
<dbReference type="GO" id="GO:0070402">
    <property type="term" value="F:NADPH binding"/>
    <property type="evidence" value="ECO:0007669"/>
    <property type="project" value="InterPro"/>
</dbReference>
<dbReference type="Pfam" id="PF03732">
    <property type="entry name" value="Retrotrans_gag"/>
    <property type="match status" value="1"/>
</dbReference>
<dbReference type="InterPro" id="IPR041373">
    <property type="entry name" value="RT_RNaseH"/>
</dbReference>
<evidence type="ECO:0000256" key="9">
    <source>
        <dbReference type="ARBA" id="ARBA00022722"/>
    </source>
</evidence>
<feature type="domain" description="Integrase catalytic" evidence="24">
    <location>
        <begin position="1136"/>
        <end position="1302"/>
    </location>
</feature>
<comment type="subcellular location">
    <subcellularLocation>
        <location evidence="1">Plastid</location>
        <location evidence="1">Chloroplast</location>
    </subcellularLocation>
</comment>
<evidence type="ECO:0000256" key="13">
    <source>
        <dbReference type="ARBA" id="ARBA00022915"/>
    </source>
</evidence>
<feature type="compositionally biased region" description="Acidic residues" evidence="23">
    <location>
        <begin position="2043"/>
        <end position="2076"/>
    </location>
</feature>
<dbReference type="InterPro" id="IPR036291">
    <property type="entry name" value="NAD(P)-bd_dom_sf"/>
</dbReference>
<dbReference type="InterPro" id="IPR043128">
    <property type="entry name" value="Rev_trsase/Diguanyl_cyclase"/>
</dbReference>
<dbReference type="FunFam" id="3.30.360.10:FF:000037">
    <property type="entry name" value="4-hydroxy-tetrahydrodipicolinate reductase 2, chloroplastic"/>
    <property type="match status" value="1"/>
</dbReference>
<evidence type="ECO:0000256" key="12">
    <source>
        <dbReference type="ARBA" id="ARBA00022857"/>
    </source>
</evidence>
<reference evidence="25" key="1">
    <citation type="journal article" date="2019" name="Sci. Rep.">
        <title>Draft genome of Tanacetum cinerariifolium, the natural source of mosquito coil.</title>
        <authorList>
            <person name="Yamashiro T."/>
            <person name="Shiraishi A."/>
            <person name="Satake H."/>
            <person name="Nakayama K."/>
        </authorList>
    </citation>
    <scope>NUCLEOTIDE SEQUENCE</scope>
</reference>
<gene>
    <name evidence="25" type="ORF">Tci_031238</name>
</gene>
<proteinExistence type="inferred from homology"/>
<feature type="region of interest" description="Disordered" evidence="23">
    <location>
        <begin position="207"/>
        <end position="325"/>
    </location>
</feature>
<keyword evidence="3" id="KW-0150">Chloroplast</keyword>
<evidence type="ECO:0000256" key="21">
    <source>
        <dbReference type="ARBA" id="ARBA00049396"/>
    </source>
</evidence>
<dbReference type="SUPFAM" id="SSF53098">
    <property type="entry name" value="Ribonuclease H-like"/>
    <property type="match status" value="1"/>
</dbReference>
<dbReference type="PROSITE" id="PS50994">
    <property type="entry name" value="INTEGRASE"/>
    <property type="match status" value="1"/>
</dbReference>
<evidence type="ECO:0000259" key="24">
    <source>
        <dbReference type="PROSITE" id="PS50994"/>
    </source>
</evidence>
<evidence type="ECO:0000313" key="25">
    <source>
        <dbReference type="EMBL" id="GEU59260.1"/>
    </source>
</evidence>
<keyword evidence="12" id="KW-0521">NADP</keyword>
<dbReference type="CDD" id="cd02274">
    <property type="entry name" value="DHDPR_N"/>
    <property type="match status" value="1"/>
</dbReference>
<dbReference type="InterPro" id="IPR001969">
    <property type="entry name" value="Aspartic_peptidase_AS"/>
</dbReference>
<feature type="region of interest" description="Disordered" evidence="23">
    <location>
        <begin position="2017"/>
        <end position="2090"/>
    </location>
</feature>
<dbReference type="Gene3D" id="3.30.70.270">
    <property type="match status" value="3"/>
</dbReference>
<comment type="similarity">
    <text evidence="2">Belongs to the DapB family.</text>
</comment>
<dbReference type="GO" id="GO:0008839">
    <property type="term" value="F:4-hydroxy-tetrahydrodipicolinate reductase"/>
    <property type="evidence" value="ECO:0007669"/>
    <property type="project" value="UniProtKB-EC"/>
</dbReference>
<evidence type="ECO:0000256" key="20">
    <source>
        <dbReference type="ARBA" id="ARBA00049080"/>
    </source>
</evidence>
<keyword evidence="18" id="KW-0457">Lysine biosynthesis</keyword>
<evidence type="ECO:0000256" key="6">
    <source>
        <dbReference type="ARBA" id="ARBA00022670"/>
    </source>
</evidence>
<dbReference type="GO" id="GO:0019877">
    <property type="term" value="P:diaminopimelate biosynthetic process"/>
    <property type="evidence" value="ECO:0007669"/>
    <property type="project" value="UniProtKB-KW"/>
</dbReference>
<dbReference type="PANTHER" id="PTHR37984">
    <property type="entry name" value="PROTEIN CBG26694"/>
    <property type="match status" value="1"/>
</dbReference>
<dbReference type="Gene3D" id="3.30.420.10">
    <property type="entry name" value="Ribonuclease H-like superfamily/Ribonuclease H"/>
    <property type="match status" value="1"/>
</dbReference>
<dbReference type="CDD" id="cd09274">
    <property type="entry name" value="RNase_HI_RT_Ty3"/>
    <property type="match status" value="2"/>
</dbReference>
<keyword evidence="13" id="KW-0220">Diaminopimelate biosynthesis</keyword>
<dbReference type="InterPro" id="IPR011859">
    <property type="entry name" value="Dihydrodipicolinate_Rdtase_pln"/>
</dbReference>
<dbReference type="Gene3D" id="1.10.340.70">
    <property type="match status" value="1"/>
</dbReference>
<feature type="region of interest" description="Disordered" evidence="23">
    <location>
        <begin position="1954"/>
        <end position="1980"/>
    </location>
</feature>
<feature type="compositionally biased region" description="Polar residues" evidence="23">
    <location>
        <begin position="264"/>
        <end position="273"/>
    </location>
</feature>
<dbReference type="InterPro" id="IPR036397">
    <property type="entry name" value="RNaseH_sf"/>
</dbReference>
<dbReference type="FunFam" id="3.30.70.270:FF:000020">
    <property type="entry name" value="Transposon Tf2-6 polyprotein-like Protein"/>
    <property type="match status" value="1"/>
</dbReference>
<dbReference type="Pfam" id="PF05173">
    <property type="entry name" value="DapB_C"/>
    <property type="match status" value="1"/>
</dbReference>
<evidence type="ECO:0000256" key="14">
    <source>
        <dbReference type="ARBA" id="ARBA00022918"/>
    </source>
</evidence>
<evidence type="ECO:0000256" key="4">
    <source>
        <dbReference type="ARBA" id="ARBA00022605"/>
    </source>
</evidence>
<accession>A0A6L2LDJ3</accession>
<dbReference type="GO" id="GO:0004190">
    <property type="term" value="F:aspartic-type endopeptidase activity"/>
    <property type="evidence" value="ECO:0007669"/>
    <property type="project" value="InterPro"/>
</dbReference>
<dbReference type="CDD" id="cd00303">
    <property type="entry name" value="retropepsin_like"/>
    <property type="match status" value="1"/>
</dbReference>
<evidence type="ECO:0000256" key="8">
    <source>
        <dbReference type="ARBA" id="ARBA00022695"/>
    </source>
</evidence>
<comment type="pathway">
    <text evidence="19">Amino-acid biosynthesis; L-lysine biosynthesis via DAP pathway; (S)-tetrahydrodipicolinate from L-aspartate: step 4/4.</text>
</comment>
<keyword evidence="16" id="KW-0560">Oxidoreductase</keyword>
<dbReference type="CDD" id="cd01647">
    <property type="entry name" value="RT_LTR"/>
    <property type="match status" value="2"/>
</dbReference>
<dbReference type="FunFam" id="3.10.20.370:FF:000001">
    <property type="entry name" value="Retrovirus-related Pol polyprotein from transposon 17.6-like protein"/>
    <property type="match status" value="1"/>
</dbReference>
<dbReference type="Pfam" id="PF17917">
    <property type="entry name" value="RT_RNaseH"/>
    <property type="match status" value="2"/>
</dbReference>
<dbReference type="Pfam" id="PF08284">
    <property type="entry name" value="RVP_2"/>
    <property type="match status" value="1"/>
</dbReference>
<keyword evidence="14 25" id="KW-0695">RNA-directed DNA polymerase</keyword>
<keyword evidence="15" id="KW-0809">Transit peptide</keyword>
<dbReference type="Pfam" id="PF00665">
    <property type="entry name" value="rve"/>
    <property type="match status" value="1"/>
</dbReference>
<evidence type="ECO:0000256" key="2">
    <source>
        <dbReference type="ARBA" id="ARBA00006642"/>
    </source>
</evidence>
<dbReference type="NCBIfam" id="TIGR02130">
    <property type="entry name" value="dapB_plant"/>
    <property type="match status" value="1"/>
</dbReference>
<dbReference type="InterPro" id="IPR021109">
    <property type="entry name" value="Peptidase_aspartic_dom_sf"/>
</dbReference>
<dbReference type="GO" id="GO:0009089">
    <property type="term" value="P:lysine biosynthetic process via diaminopimelate"/>
    <property type="evidence" value="ECO:0007669"/>
    <property type="project" value="InterPro"/>
</dbReference>
<evidence type="ECO:0000256" key="16">
    <source>
        <dbReference type="ARBA" id="ARBA00023002"/>
    </source>
</evidence>
<evidence type="ECO:0000256" key="22">
    <source>
        <dbReference type="ARBA" id="ARBA00057936"/>
    </source>
</evidence>
<dbReference type="Pfam" id="PF01113">
    <property type="entry name" value="DapB_N"/>
    <property type="match status" value="1"/>
</dbReference>
<evidence type="ECO:0000256" key="11">
    <source>
        <dbReference type="ARBA" id="ARBA00022801"/>
    </source>
</evidence>
<evidence type="ECO:0000256" key="5">
    <source>
        <dbReference type="ARBA" id="ARBA00022640"/>
    </source>
</evidence>
<keyword evidence="5" id="KW-0934">Plastid</keyword>
<dbReference type="Pfam" id="PF00078">
    <property type="entry name" value="RVT_1"/>
    <property type="match status" value="2"/>
</dbReference>
<keyword evidence="6" id="KW-0645">Protease</keyword>
<evidence type="ECO:0000256" key="7">
    <source>
        <dbReference type="ARBA" id="ARBA00022679"/>
    </source>
</evidence>
<dbReference type="EMBL" id="BKCJ010004142">
    <property type="protein sequence ID" value="GEU59260.1"/>
    <property type="molecule type" value="Genomic_DNA"/>
</dbReference>
<dbReference type="GO" id="GO:0006508">
    <property type="term" value="P:proteolysis"/>
    <property type="evidence" value="ECO:0007669"/>
    <property type="project" value="UniProtKB-KW"/>
</dbReference>
<dbReference type="Gene3D" id="3.10.10.10">
    <property type="entry name" value="HIV Type 1 Reverse Transcriptase, subunit A, domain 1"/>
    <property type="match status" value="2"/>
</dbReference>
<dbReference type="InterPro" id="IPR041588">
    <property type="entry name" value="Integrase_H2C2"/>
</dbReference>
<dbReference type="InterPro" id="IPR050951">
    <property type="entry name" value="Retrovirus_Pol_polyprotein"/>
</dbReference>
<dbReference type="SUPFAM" id="SSF51735">
    <property type="entry name" value="NAD(P)-binding Rossmann-fold domains"/>
    <property type="match status" value="1"/>
</dbReference>
<dbReference type="GO" id="GO:0003964">
    <property type="term" value="F:RNA-directed DNA polymerase activity"/>
    <property type="evidence" value="ECO:0007669"/>
    <property type="project" value="UniProtKB-KW"/>
</dbReference>
<keyword evidence="17" id="KW-0520">NAD</keyword>
<organism evidence="25">
    <name type="scientific">Tanacetum cinerariifolium</name>
    <name type="common">Dalmatian daisy</name>
    <name type="synonym">Chrysanthemum cinerariifolium</name>
    <dbReference type="NCBI Taxonomy" id="118510"/>
    <lineage>
        <taxon>Eukaryota</taxon>
        <taxon>Viridiplantae</taxon>
        <taxon>Streptophyta</taxon>
        <taxon>Embryophyta</taxon>
        <taxon>Tracheophyta</taxon>
        <taxon>Spermatophyta</taxon>
        <taxon>Magnoliopsida</taxon>
        <taxon>eudicotyledons</taxon>
        <taxon>Gunneridae</taxon>
        <taxon>Pentapetalae</taxon>
        <taxon>asterids</taxon>
        <taxon>campanulids</taxon>
        <taxon>Asterales</taxon>
        <taxon>Asteraceae</taxon>
        <taxon>Asteroideae</taxon>
        <taxon>Anthemideae</taxon>
        <taxon>Anthemidinae</taxon>
        <taxon>Tanacetum</taxon>
    </lineage>
</organism>
<dbReference type="InterPro" id="IPR000477">
    <property type="entry name" value="RT_dom"/>
</dbReference>
<dbReference type="Gene3D" id="3.40.50.720">
    <property type="entry name" value="NAD(P)-binding Rossmann-like Domain"/>
    <property type="match status" value="1"/>
</dbReference>
<keyword evidence="9" id="KW-0540">Nuclease</keyword>
<evidence type="ECO:0000256" key="3">
    <source>
        <dbReference type="ARBA" id="ARBA00022528"/>
    </source>
</evidence>
<keyword evidence="8" id="KW-0548">Nucleotidyltransferase</keyword>
<name>A0A6L2LDJ3_TANCI</name>
<dbReference type="GO" id="GO:0004519">
    <property type="term" value="F:endonuclease activity"/>
    <property type="evidence" value="ECO:0007669"/>
    <property type="project" value="UniProtKB-KW"/>
</dbReference>
<feature type="compositionally biased region" description="Polar residues" evidence="23">
    <location>
        <begin position="207"/>
        <end position="221"/>
    </location>
</feature>
<dbReference type="InterPro" id="IPR005162">
    <property type="entry name" value="Retrotrans_gag_dom"/>
</dbReference>
<feature type="compositionally biased region" description="Acidic residues" evidence="23">
    <location>
        <begin position="2022"/>
        <end position="2034"/>
    </location>
</feature>
<dbReference type="GO" id="GO:0015074">
    <property type="term" value="P:DNA integration"/>
    <property type="evidence" value="ECO:0007669"/>
    <property type="project" value="InterPro"/>
</dbReference>
<evidence type="ECO:0000256" key="10">
    <source>
        <dbReference type="ARBA" id="ARBA00022759"/>
    </source>
</evidence>
<comment type="catalytic activity">
    <reaction evidence="21">
        <text>(S)-2,3,4,5-tetrahydrodipicolinate + NAD(+) + H2O = (2S,4S)-4-hydroxy-2,3,4,5-tetrahydrodipicolinate + NADH + H(+)</text>
        <dbReference type="Rhea" id="RHEA:35323"/>
        <dbReference type="ChEBI" id="CHEBI:15377"/>
        <dbReference type="ChEBI" id="CHEBI:15378"/>
        <dbReference type="ChEBI" id="CHEBI:16845"/>
        <dbReference type="ChEBI" id="CHEBI:57540"/>
        <dbReference type="ChEBI" id="CHEBI:57945"/>
        <dbReference type="ChEBI" id="CHEBI:67139"/>
        <dbReference type="EC" id="1.17.1.8"/>
    </reaction>
</comment>
<comment type="catalytic activity">
    <reaction evidence="20">
        <text>(S)-2,3,4,5-tetrahydrodipicolinate + NADP(+) + H2O = (2S,4S)-4-hydroxy-2,3,4,5-tetrahydrodipicolinate + NADPH + H(+)</text>
        <dbReference type="Rhea" id="RHEA:35331"/>
        <dbReference type="ChEBI" id="CHEBI:15377"/>
        <dbReference type="ChEBI" id="CHEBI:15378"/>
        <dbReference type="ChEBI" id="CHEBI:16845"/>
        <dbReference type="ChEBI" id="CHEBI:57783"/>
        <dbReference type="ChEBI" id="CHEBI:58349"/>
        <dbReference type="ChEBI" id="CHEBI:67139"/>
        <dbReference type="EC" id="1.17.1.8"/>
    </reaction>
</comment>
<dbReference type="InterPro" id="IPR001584">
    <property type="entry name" value="Integrase_cat-core"/>
</dbReference>
<feature type="compositionally biased region" description="Polar residues" evidence="23">
    <location>
        <begin position="284"/>
        <end position="295"/>
    </location>
</feature>
<evidence type="ECO:0000256" key="15">
    <source>
        <dbReference type="ARBA" id="ARBA00022946"/>
    </source>
</evidence>
<dbReference type="Gene3D" id="2.40.70.10">
    <property type="entry name" value="Acid Proteases"/>
    <property type="match status" value="1"/>
</dbReference>
<dbReference type="PROSITE" id="PS00141">
    <property type="entry name" value="ASP_PROTEASE"/>
    <property type="match status" value="1"/>
</dbReference>
<evidence type="ECO:0000256" key="1">
    <source>
        <dbReference type="ARBA" id="ARBA00004229"/>
    </source>
</evidence>
<comment type="function">
    <text evidence="22">Catalyzes the conversion of 4-hydroxy-tetrahydrodipicolinate (HTPA) to tetrahydrodipicolinate.</text>
</comment>
<dbReference type="InterPro" id="IPR043502">
    <property type="entry name" value="DNA/RNA_pol_sf"/>
</dbReference>
<feature type="compositionally biased region" description="Basic and acidic residues" evidence="23">
    <location>
        <begin position="252"/>
        <end position="263"/>
    </location>
</feature>
<sequence length="3145" mass="354966">MLPVTQIDTFYNGLTLRHRDTINVAAGGTFMKRRPKECYDLIENMTAHHNDWDTSAQRSESSSSITSSFDTEIAALKAEIAEINKNLMRVLQVNQQVKAVALNYESCGGPHSFSDCPATVGNTQNVYAAGAYQAYQAPAYQAPVYQALVHQPQIPQPQVVTTNEFTNFMKANDAILKNMQTNVTSLTNSNLELKNMFGHFMKMNTASSSGSGTLPGNTITNPKEDLKGITTRSGTAYPGPTIPTTSSSSPVLERKTEATKDTVHPTNNGSTKDVQPPVVPTESPILNSEPVNSPINEPVASPVSAPRPNQRPSIPYPSRLQDQKLHDKANDQREKFFQIFTDLNFNISFADALILMPKFGPSIKSLLTNKDKLRELARTPLNEHCFTVLLKKFLKKLGDPGKFLIPCDFPGMAECLALADLGASINLMPLSVWNKLSLPDLSLTCITLELTDRLISRPVGVAEDVFVKVGTFHFPADFVVVNFDADPRVPLILGRSFLKTGRALIDVDMTAKRIDVIDMACEEYSQEVLGFSDVIASGNPTPYYDLIVSTTSPTLTPFENNNFLLEEVDAFLALEDDPTSPEVDQSYLNSEGDILILKAFLNDDPSLPPPNHGNYLHEVRKELKIYEAKFDKSSIDKPPEVELKDLPPHLEYAFLEEEEFKPSAEHQRRVNPKIHDVIKNEVLKLLDAGLIYPISNSPWVNPLHYVPKKGGFTVVENEENELILTRLVTGWRVCIDYRKLNEATRKDHFPLPFMDQMLERLAGNQYYCFLDGFFGYFQIPIDLKDQEKTTFTCSYGTFAYRRMPFGLCNTPGTFQRCMMAIFHDMIEKTKDVFMDDFLVFENSFQSSLSHLEKMFTRCEETNLCLNWEKTLFMVKEGIVIGHKISKEGIEVDKAKVDVITKLPHPTTVKGIRSFLGHSSFYRRFIKDFSKIARPMTHLLEKDTPFNFSKECVETFQTLKRKLIEAPILIAPDWDMHFELMCDASDFAIGAVLGQRQEKHFRAIHYASKTMTEAESNYTTTEKEMLAAVYAFEKFRSYLIMNKSIVYTDHSVLKYLFAKKDSKARLLSWVLLLQEFTFKVIDKKGAENLAADHLSRLENPHQNVLDPKKINEYFLSRHSIWFLLVVTPVPHGKISQRDEMPQNSIQVCEIFDVWGIAFMGPFSSSRGNKYILVAVDYLPKWVEAKALPTNDARVVFKFLQNLFARFGTPRAIISDRGTHFCNDQFAKVMVKFGVTHHLATPYHPQTSGQVEVSNHGLKHILVRTVGENRASWLDKLDDALWAFRTAYKTPIGYTPYKLVYRKACHLPIELEHKAYWALKHANFDLQIAGDHRKVKLNKLNELRDQAYENSLIYKEKTKRLHDSKIKDCVFNIDIPEFRRLMLKDFVLQSSFPQLYLGITYPNLIELTKAKVKDYEYYKTNMLLVKKDKDEQVLLAEDQAWMESSSDSDQEINANIVFMAQIEKVLSDSEASSSSADKQISEDPKWIFEKKWIFQIPVNRKAVFTICNNDSPIYVCYPYLYGNPDIGIVVGYQLENLSRRYIHESNSDDASTIFILYNGPHETGENTKPSFLEPSSSPITQLTSHLISSDNKMAFALQVPLNLIRPQQQQNAVSITRPSKCTAFARKQRCTLSISATLATPSDEKQLTCANNLALPIMVNSCMGKMGEAVIEAGISAGLHIVPASFGIQKDAGKTVEVGGKNIQVYGPSDRETALASIVEQYPNLIVVDFTVPNAVNENAELYCKSGVPFVMGTTGGDRDILYKTVQDANLYAVISPQMGKQVVAFLAAMDIMSKQFPGAFSGYTLEVLESHQATKLDTSGTAKAVISCFQKLGVNFDIDQVQLIRDPKQQVEMVGVPEEHLNGHAFHMYHLTSPDGTVSFEFQHNVCGRSIYAEGAIDAALFLVKKIQSTADKKIYDMIDVLREGKYTVLAVCQIVHRASGLSFLTTPVAPPSLDYVPGPEHPPSLDYVPDPEHPPLPVYVPEPEYPEYLVPSEDEVPMEDQPLPADALPVALSPEYVADSDPKEDPEEDPEEDHTDYPADGRDGDDEPSDDDDDDDDDDTDDEDEEDQDDDEEEEEHLALTDFSVVPIVDPVSPARDTEAFETDEARKTIKLEPPMSASMEACIARHAAVLTPLLLVPSPPLPLPSPLTTSPADAGVPLGYRAAGIRMRALLPSTSRRTDIPEADMPPRKRACLTTPTLGFKVGESSAAGAASQPKPALESNCRRYRVEQTVLLLDREATYACKAWASSKDMSATIEAHVRTLEAQKMAPKKRTTRATPATTTTLTTTVIDAQLQALIDRGIADALAERDAGEGDNNNDSGTGSALMWWNSHMRVVEQDVAYAMPWVALKRMITDKYCPRGEIQKLKSEYWNLKVKGLDLLNYNQRFQDLALMCDRMFPEESAKVERYVGGLLDMIHGSVKASKPQSMQEAIEFATEMMDEKMLTHVERQAEHKRKFDDTLRNNQNQQQPFKRNNVAQAYTSAQEANPRGITCFECGVQGHYKSDFPKIKNGNQENRAGNGNAIARAYAVGTAKTNPNSNVVTGTFLINNRYALILFDTGADRSFISTTFSSLIDILPTILDNGYDVELADEAEDKSKEKRLEDVPIVQDFPEVFLEDLPASSEMKELSDQLKELSDKGFIRPNSSLWGALVLFVKKKDGSFRMCIDYRELNKLAVKNRYPLLRIVDLFDQIQGLSVYSMIDLRSGYHQLRVQEEDILKTAFRTRYGHYEFQVMPFGLTNAPAVFMDLMNREVKTSLFTAMLRSKVIAYGSRQLKVHEKNYTTHDLKLGAVVFALNIWRHYLYGKKCTVFTENKSLQHILDQKELNMRQRRWLELLSDYDCEICYHPRKANVVADTLSRKERIKLLRVRALVMIIGLDLPRKILKAQTEAIKPKNLKSEDVGGMLIENSKDPEKPKKEKLKPRVDETLCLNNRSWLPCYGDLRTLIMHEYHKSKYSVHPGSDKMYQNMKLLHWWPNMKADIATYVSKCLAQDKMSRDVITVGSTMRISLLYRGEYSQWRERFLNYLEEQTDGEAMINSIQNGDQQLTVIAPVSLAGNAQNAPPTLKDPKFWAAEEKKTQKIDRLARSLLIQGLPNEIYSLIDSNETTKDLWDALERQMCGSEYDEQDRKAAILYEYETFKATEGE</sequence>
<dbReference type="SUPFAM" id="SSF56672">
    <property type="entry name" value="DNA/RNA polymerases"/>
    <property type="match status" value="2"/>
</dbReference>
<evidence type="ECO:0000256" key="23">
    <source>
        <dbReference type="SAM" id="MobiDB-lite"/>
    </source>
</evidence>
<dbReference type="Gene3D" id="3.30.360.10">
    <property type="entry name" value="Dihydrodipicolinate Reductase, domain 2"/>
    <property type="match status" value="1"/>
</dbReference>